<evidence type="ECO:0000313" key="7">
    <source>
        <dbReference type="EMBL" id="SMS03029.1"/>
    </source>
</evidence>
<reference evidence="7 8" key="1">
    <citation type="submission" date="2017-05" db="EMBL/GenBank/DDBJ databases">
        <authorList>
            <person name="Song R."/>
            <person name="Chenine A.L."/>
            <person name="Ruprecht R.M."/>
        </authorList>
    </citation>
    <scope>NUCLEOTIDE SEQUENCE [LARGE SCALE GENOMIC DNA]</scope>
    <source>
        <strain evidence="7 8">CECT 7927</strain>
    </source>
</reference>
<dbReference type="EMBL" id="JAWRCO010000001">
    <property type="protein sequence ID" value="MDW6002317.1"/>
    <property type="molecule type" value="Genomic_DNA"/>
</dbReference>
<feature type="region of interest" description="Disordered" evidence="4">
    <location>
        <begin position="71"/>
        <end position="91"/>
    </location>
</feature>
<dbReference type="AlphaFoldDB" id="A0A1Y6IZE8"/>
<feature type="chain" id="PRO_5012260973" evidence="5">
    <location>
        <begin position="18"/>
        <end position="264"/>
    </location>
</feature>
<sequence length="264" mass="30116">MKWIALAILFSPIVVQAASYPTSFGNAKAKAEKEVYFDHLTTFYCQCDFVFDDITDLDGDGNTHETMIKPQSCGYRPRRPVTSSGKPNERTSRIEWEHIMPAHAFGGQLDEWVNRKSFPECRKSNGKFLGGRECAYKLNPAFKKAHDDLNNLAPAVGELNADRSDYRFANLVGEPREYGQCDFEVNFEQDLVEPADDIKGDIARTYLYMVETHSAVISSDMLTMMLHWNLLDPVSDWECERNRRIEKAQGKGNHYVSDHCAENQ</sequence>
<dbReference type="Proteomes" id="UP001283366">
    <property type="component" value="Unassembled WGS sequence"/>
</dbReference>
<evidence type="ECO:0000256" key="3">
    <source>
        <dbReference type="ARBA" id="ARBA00022801"/>
    </source>
</evidence>
<evidence type="ECO:0000313" key="8">
    <source>
        <dbReference type="Proteomes" id="UP000196125"/>
    </source>
</evidence>
<dbReference type="PANTHER" id="PTHR33607">
    <property type="entry name" value="ENDONUCLEASE-1"/>
    <property type="match status" value="1"/>
</dbReference>
<dbReference type="EC" id="3.1.21.-" evidence="7"/>
<dbReference type="PANTHER" id="PTHR33607:SF2">
    <property type="entry name" value="ENDONUCLEASE-1"/>
    <property type="match status" value="1"/>
</dbReference>
<reference evidence="6 9" key="2">
    <citation type="submission" date="2023-11" db="EMBL/GenBank/DDBJ databases">
        <title>Plant-associative lifestyle of Vibrio porteresiae and its evolutionary dynamics.</title>
        <authorList>
            <person name="Rameshkumar N."/>
            <person name="Kirti K."/>
        </authorList>
    </citation>
    <scope>NUCLEOTIDE SEQUENCE [LARGE SCALE GENOMIC DNA]</scope>
    <source>
        <strain evidence="6 9">MSSRF38</strain>
    </source>
</reference>
<proteinExistence type="inferred from homology"/>
<dbReference type="Pfam" id="PF04231">
    <property type="entry name" value="Endonuclease_1"/>
    <property type="match status" value="1"/>
</dbReference>
<evidence type="ECO:0000256" key="1">
    <source>
        <dbReference type="ARBA" id="ARBA00006429"/>
    </source>
</evidence>
<name>A0A1Y6IZE8_9VIBR</name>
<dbReference type="InterPro" id="IPR044925">
    <property type="entry name" value="His-Me_finger_sf"/>
</dbReference>
<keyword evidence="6" id="KW-0255">Endonuclease</keyword>
<dbReference type="GO" id="GO:0004519">
    <property type="term" value="F:endonuclease activity"/>
    <property type="evidence" value="ECO:0007669"/>
    <property type="project" value="UniProtKB-KW"/>
</dbReference>
<accession>A0A1Y6IZE8</accession>
<dbReference type="RefSeq" id="WP_087483024.1">
    <property type="nucleotide sequence ID" value="NZ_AP024883.1"/>
</dbReference>
<evidence type="ECO:0000256" key="5">
    <source>
        <dbReference type="SAM" id="SignalP"/>
    </source>
</evidence>
<dbReference type="EMBL" id="FXXI01000016">
    <property type="protein sequence ID" value="SMS03029.1"/>
    <property type="molecule type" value="Genomic_DNA"/>
</dbReference>
<evidence type="ECO:0000256" key="2">
    <source>
        <dbReference type="ARBA" id="ARBA00022722"/>
    </source>
</evidence>
<evidence type="ECO:0000313" key="9">
    <source>
        <dbReference type="Proteomes" id="UP001283366"/>
    </source>
</evidence>
<comment type="similarity">
    <text evidence="1">Belongs to the EndA/NucM nuclease family.</text>
</comment>
<evidence type="ECO:0000256" key="4">
    <source>
        <dbReference type="SAM" id="MobiDB-lite"/>
    </source>
</evidence>
<protein>
    <submittedName>
        <fullName evidence="6">Endonuclease</fullName>
    </submittedName>
    <submittedName>
        <fullName evidence="7">Extracellular deoxyribonuclease</fullName>
        <ecNumber evidence="7">3.1.21.-</ecNumber>
    </submittedName>
</protein>
<dbReference type="GO" id="GO:0016787">
    <property type="term" value="F:hydrolase activity"/>
    <property type="evidence" value="ECO:0007669"/>
    <property type="project" value="UniProtKB-KW"/>
</dbReference>
<keyword evidence="3 7" id="KW-0378">Hydrolase</keyword>
<evidence type="ECO:0000313" key="6">
    <source>
        <dbReference type="EMBL" id="MDW6002317.1"/>
    </source>
</evidence>
<dbReference type="SUPFAM" id="SSF54060">
    <property type="entry name" value="His-Me finger endonucleases"/>
    <property type="match status" value="1"/>
</dbReference>
<feature type="signal peptide" evidence="5">
    <location>
        <begin position="1"/>
        <end position="17"/>
    </location>
</feature>
<dbReference type="InterPro" id="IPR007346">
    <property type="entry name" value="Endonuclease-I"/>
</dbReference>
<keyword evidence="5" id="KW-0732">Signal</keyword>
<keyword evidence="9" id="KW-1185">Reference proteome</keyword>
<dbReference type="OrthoDB" id="9800417at2"/>
<organism evidence="7 8">
    <name type="scientific">Vibrio mangrovi</name>
    <dbReference type="NCBI Taxonomy" id="474394"/>
    <lineage>
        <taxon>Bacteria</taxon>
        <taxon>Pseudomonadati</taxon>
        <taxon>Pseudomonadota</taxon>
        <taxon>Gammaproteobacteria</taxon>
        <taxon>Vibrionales</taxon>
        <taxon>Vibrionaceae</taxon>
        <taxon>Vibrio</taxon>
    </lineage>
</organism>
<gene>
    <name evidence="7" type="primary">dns</name>
    <name evidence="6" type="ORF">SBX37_05490</name>
    <name evidence="7" type="ORF">VIM7927_04392</name>
</gene>
<dbReference type="Proteomes" id="UP000196125">
    <property type="component" value="Unassembled WGS sequence"/>
</dbReference>
<keyword evidence="2" id="KW-0540">Nuclease</keyword>